<dbReference type="EMBL" id="JAINUF010000014">
    <property type="protein sequence ID" value="KAJ8342630.1"/>
    <property type="molecule type" value="Genomic_DNA"/>
</dbReference>
<reference evidence="1" key="1">
    <citation type="journal article" date="2023" name="Science">
        <title>Genome structures resolve the early diversification of teleost fishes.</title>
        <authorList>
            <person name="Parey E."/>
            <person name="Louis A."/>
            <person name="Montfort J."/>
            <person name="Bouchez O."/>
            <person name="Roques C."/>
            <person name="Iampietro C."/>
            <person name="Lluch J."/>
            <person name="Castinel A."/>
            <person name="Donnadieu C."/>
            <person name="Desvignes T."/>
            <person name="Floi Bucao C."/>
            <person name="Jouanno E."/>
            <person name="Wen M."/>
            <person name="Mejri S."/>
            <person name="Dirks R."/>
            <person name="Jansen H."/>
            <person name="Henkel C."/>
            <person name="Chen W.J."/>
            <person name="Zahm M."/>
            <person name="Cabau C."/>
            <person name="Klopp C."/>
            <person name="Thompson A.W."/>
            <person name="Robinson-Rechavi M."/>
            <person name="Braasch I."/>
            <person name="Lecointre G."/>
            <person name="Bobe J."/>
            <person name="Postlethwait J.H."/>
            <person name="Berthelot C."/>
            <person name="Roest Crollius H."/>
            <person name="Guiguen Y."/>
        </authorList>
    </citation>
    <scope>NUCLEOTIDE SEQUENCE</scope>
    <source>
        <strain evidence="1">WJC10195</strain>
    </source>
</reference>
<proteinExistence type="predicted"/>
<protein>
    <recommendedName>
        <fullName evidence="3">NEDD4-binding protein 2-like 1</fullName>
    </recommendedName>
</protein>
<dbReference type="SUPFAM" id="SSF52540">
    <property type="entry name" value="P-loop containing nucleoside triphosphate hydrolases"/>
    <property type="match status" value="1"/>
</dbReference>
<name>A0A9Q1IJ97_SYNKA</name>
<organism evidence="1 2">
    <name type="scientific">Synaphobranchus kaupii</name>
    <name type="common">Kaup's arrowtooth eel</name>
    <dbReference type="NCBI Taxonomy" id="118154"/>
    <lineage>
        <taxon>Eukaryota</taxon>
        <taxon>Metazoa</taxon>
        <taxon>Chordata</taxon>
        <taxon>Craniata</taxon>
        <taxon>Vertebrata</taxon>
        <taxon>Euteleostomi</taxon>
        <taxon>Actinopterygii</taxon>
        <taxon>Neopterygii</taxon>
        <taxon>Teleostei</taxon>
        <taxon>Anguilliformes</taxon>
        <taxon>Synaphobranchidae</taxon>
        <taxon>Synaphobranchus</taxon>
    </lineage>
</organism>
<dbReference type="OrthoDB" id="3231855at2759"/>
<evidence type="ECO:0000313" key="2">
    <source>
        <dbReference type="Proteomes" id="UP001152622"/>
    </source>
</evidence>
<comment type="caution">
    <text evidence="1">The sequence shown here is derived from an EMBL/GenBank/DDBJ whole genome shotgun (WGS) entry which is preliminary data.</text>
</comment>
<gene>
    <name evidence="1" type="ORF">SKAU_G00325580</name>
</gene>
<accession>A0A9Q1IJ97</accession>
<evidence type="ECO:0000313" key="1">
    <source>
        <dbReference type="EMBL" id="KAJ8342630.1"/>
    </source>
</evidence>
<dbReference type="Pfam" id="PF13671">
    <property type="entry name" value="AAA_33"/>
    <property type="match status" value="1"/>
</dbReference>
<dbReference type="Gene3D" id="3.40.50.300">
    <property type="entry name" value="P-loop containing nucleotide triphosphate hydrolases"/>
    <property type="match status" value="1"/>
</dbReference>
<dbReference type="PANTHER" id="PTHR13308:SF5">
    <property type="entry name" value="NEDD4-BINDING PROTEIN 2-LIKE 1"/>
    <property type="match status" value="1"/>
</dbReference>
<evidence type="ECO:0008006" key="3">
    <source>
        <dbReference type="Google" id="ProtNLM"/>
    </source>
</evidence>
<dbReference type="Proteomes" id="UP001152622">
    <property type="component" value="Chromosome 14"/>
</dbReference>
<dbReference type="InterPro" id="IPR027417">
    <property type="entry name" value="P-loop_NTPase"/>
</dbReference>
<dbReference type="AlphaFoldDB" id="A0A9Q1IJ97"/>
<dbReference type="PANTHER" id="PTHR13308">
    <property type="entry name" value="NEDD4-BINDING PROTEIN 2-LIKE 1"/>
    <property type="match status" value="1"/>
</dbReference>
<sequence>MAQRGRRRDRPHLIIMRGLPGSGKSELARDIMEDYGNSGEILSTDDYFIDEDGDYNFEYSQLKMAHKWNQKRAEDEMSMEVHPIIIDNTNITCRDMKPYVEMGLEYGYYIKFETTPDTFGRTIDELHARAAHSGIPKSVMKRMRKNFEQVDSIYDVID</sequence>
<keyword evidence="2" id="KW-1185">Reference proteome</keyword>
<dbReference type="InterPro" id="IPR026302">
    <property type="entry name" value="NEDD4-bd_p2"/>
</dbReference>